<keyword evidence="3" id="KW-0802">TPR repeat</keyword>
<dbReference type="InterPro" id="IPR011990">
    <property type="entry name" value="TPR-like_helical_dom_sf"/>
</dbReference>
<keyword evidence="2 4" id="KW-0238">DNA-binding</keyword>
<feature type="domain" description="HTH cro/C1-type" evidence="5">
    <location>
        <begin position="9"/>
        <end position="59"/>
    </location>
</feature>
<dbReference type="PROSITE" id="PS50005">
    <property type="entry name" value="TPR"/>
    <property type="match status" value="1"/>
</dbReference>
<dbReference type="SUPFAM" id="SSF48452">
    <property type="entry name" value="TPR-like"/>
    <property type="match status" value="2"/>
</dbReference>
<dbReference type="PROSITE" id="PS50943">
    <property type="entry name" value="HTH_CROC1"/>
    <property type="match status" value="1"/>
</dbReference>
<dbReference type="Pfam" id="PF13424">
    <property type="entry name" value="TPR_12"/>
    <property type="match status" value="1"/>
</dbReference>
<comment type="caution">
    <text evidence="7">The sequence shown here is derived from an EMBL/GenBank/DDBJ whole genome shotgun (WGS) entry which is preliminary data.</text>
</comment>
<keyword evidence="8" id="KW-1185">Reference proteome</keyword>
<dbReference type="SUPFAM" id="SSF46894">
    <property type="entry name" value="C-terminal effector domain of the bipartite response regulators"/>
    <property type="match status" value="1"/>
</dbReference>
<dbReference type="PANTHER" id="PTHR47691:SF3">
    <property type="entry name" value="HTH-TYPE TRANSCRIPTIONAL REGULATOR RV0890C-RELATED"/>
    <property type="match status" value="1"/>
</dbReference>
<evidence type="ECO:0000256" key="2">
    <source>
        <dbReference type="ARBA" id="ARBA00023125"/>
    </source>
</evidence>
<evidence type="ECO:0000259" key="5">
    <source>
        <dbReference type="PROSITE" id="PS50943"/>
    </source>
</evidence>
<dbReference type="RefSeq" id="WP_167973913.1">
    <property type="nucleotide sequence ID" value="NZ_VSRL01000039.1"/>
</dbReference>
<dbReference type="PANTHER" id="PTHR47691">
    <property type="entry name" value="REGULATOR-RELATED"/>
    <property type="match status" value="1"/>
</dbReference>
<dbReference type="SUPFAM" id="SSF52540">
    <property type="entry name" value="P-loop containing nucleoside triphosphate hydrolases"/>
    <property type="match status" value="1"/>
</dbReference>
<dbReference type="Pfam" id="PF00486">
    <property type="entry name" value="Trans_reg_C"/>
    <property type="match status" value="1"/>
</dbReference>
<feature type="DNA-binding region" description="OmpR/PhoB-type" evidence="4">
    <location>
        <begin position="56"/>
        <end position="153"/>
    </location>
</feature>
<dbReference type="SUPFAM" id="SSF47413">
    <property type="entry name" value="lambda repressor-like DNA-binding domains"/>
    <property type="match status" value="1"/>
</dbReference>
<evidence type="ECO:0000313" key="8">
    <source>
        <dbReference type="Proteomes" id="UP001515943"/>
    </source>
</evidence>
<organism evidence="7 8">
    <name type="scientific">Lentzea indica</name>
    <dbReference type="NCBI Taxonomy" id="2604800"/>
    <lineage>
        <taxon>Bacteria</taxon>
        <taxon>Bacillati</taxon>
        <taxon>Actinomycetota</taxon>
        <taxon>Actinomycetes</taxon>
        <taxon>Pseudonocardiales</taxon>
        <taxon>Pseudonocardiaceae</taxon>
        <taxon>Lentzea</taxon>
    </lineage>
</organism>
<evidence type="ECO:0000256" key="4">
    <source>
        <dbReference type="PROSITE-ProRule" id="PRU01091"/>
    </source>
</evidence>
<reference evidence="7 8" key="1">
    <citation type="submission" date="2019-08" db="EMBL/GenBank/DDBJ databases">
        <title>Lentzea from Indian Himalayas.</title>
        <authorList>
            <person name="Mandal S."/>
            <person name="Mallick Gupta A."/>
            <person name="Maiti P.K."/>
            <person name="Sarkar J."/>
            <person name="Mandal S."/>
        </authorList>
    </citation>
    <scope>NUCLEOTIDE SEQUENCE [LARGE SCALE GENOMIC DNA]</scope>
    <source>
        <strain evidence="7 8">PSKA42</strain>
    </source>
</reference>
<dbReference type="Gene3D" id="3.40.50.300">
    <property type="entry name" value="P-loop containing nucleotide triphosphate hydrolases"/>
    <property type="match status" value="1"/>
</dbReference>
<dbReference type="CDD" id="cd00093">
    <property type="entry name" value="HTH_XRE"/>
    <property type="match status" value="1"/>
</dbReference>
<sequence>MTGDFGRTLRARRQAAGLTQRELAQRAGMSVRAVRNLENGRTAAPRGATSRQLDAALETACGPELWIGVLGPLQLRVGGRSVEVRGTKTATLLGLLALQPNSAVPREEIVDVLWDGRPPASQAQLVGVHTGRLRRLVGPLLQAVRGGGYRLAVDAAQLDLLRFNDIADRFGYAEALDCWRGPVLGGRLRQHPAAVALADRRVALALSYADIGPPADVIAMLRPLLADEPMHEGLHARMVLALAASGQQVSALQHFERVRSMLVRELGVEPGEELRAAQLKVLRGQTVVGERNCLPRDLPDFTGRDDELRALLDDPCPVTVIDGMAGIGKTALAVHLAHALAGRYPGGTLFLDLGAGHDPLSACDALESLLRQLGVEGERIPVRTDDCAALWRALTADRRVLVVLDNVSGAAQVRPLLPSGGRAILTSRTRLSSLEGVRQLSLDVLPDPDAATLFARMLGRPVAAAEVLRLCGFLPLAVRIAAAKLRAHPSWTVAYLADRLRDEHLRLGELRVGDRAVDAAFSLSYQQLTEPQRRLFRLLGDCPALEFDVDAAGALVENAEQLLHDLLDAHLLLEPTPGRFRFHDLLRQHARSMAVCDEPDRASAQLRLIDHYLHRAAGAADALEPTRRRWDTGGTSPFAGPAEAMAWLVVEHENLVAVVAAASSRGLWTPCWQLAQCLWRFFFLRGHLRDWVLTHRLALAAARRCGDLRAEAETRKNLGLAHWRRASFAEALDHHYQALLLDEREADVWGRAKTHNHLGFIHARMGHHDQAVHHQQSAVALYQDAGDDCGQARAQIGLGDAHFQAGSIDASRVWFARALDLTRLAGDRWGEGLALIGLGFARREHGRPLLERALVLTRALGDRWSECLALTGLGIHDHLAGATDRAVSQLRGAVSLARSTGDRWGLRLALSAVGRVLSDRSEAVAAHEEALELTRSLRNRHLEAEVLADLAAVAGMCSA</sequence>
<gene>
    <name evidence="7" type="ORF">FXN61_13685</name>
</gene>
<dbReference type="InterPro" id="IPR016032">
    <property type="entry name" value="Sig_transdc_resp-reg_C-effctor"/>
</dbReference>
<dbReference type="Proteomes" id="UP001515943">
    <property type="component" value="Unassembled WGS sequence"/>
</dbReference>
<dbReference type="Pfam" id="PF12862">
    <property type="entry name" value="ANAPC5"/>
    <property type="match status" value="1"/>
</dbReference>
<dbReference type="InterPro" id="IPR010982">
    <property type="entry name" value="Lambda_DNA-bd_dom_sf"/>
</dbReference>
<dbReference type="InterPro" id="IPR027417">
    <property type="entry name" value="P-loop_NTPase"/>
</dbReference>
<dbReference type="SMART" id="SM00028">
    <property type="entry name" value="TPR"/>
    <property type="match status" value="3"/>
</dbReference>
<dbReference type="SMART" id="SM01043">
    <property type="entry name" value="BTAD"/>
    <property type="match status" value="1"/>
</dbReference>
<dbReference type="PROSITE" id="PS51755">
    <property type="entry name" value="OMPR_PHOB"/>
    <property type="match status" value="1"/>
</dbReference>
<dbReference type="SMART" id="SM00530">
    <property type="entry name" value="HTH_XRE"/>
    <property type="match status" value="1"/>
</dbReference>
<dbReference type="InterPro" id="IPR026000">
    <property type="entry name" value="Apc5_dom"/>
</dbReference>
<accession>A0ABX1FG27</accession>
<dbReference type="SMART" id="SM00862">
    <property type="entry name" value="Trans_reg_C"/>
    <property type="match status" value="1"/>
</dbReference>
<dbReference type="PRINTS" id="PR00364">
    <property type="entry name" value="DISEASERSIST"/>
</dbReference>
<feature type="repeat" description="TPR" evidence="3">
    <location>
        <begin position="712"/>
        <end position="745"/>
    </location>
</feature>
<dbReference type="Gene3D" id="1.10.260.40">
    <property type="entry name" value="lambda repressor-like DNA-binding domains"/>
    <property type="match status" value="1"/>
</dbReference>
<evidence type="ECO:0000313" key="7">
    <source>
        <dbReference type="EMBL" id="NKE57827.1"/>
    </source>
</evidence>
<dbReference type="InterPro" id="IPR001387">
    <property type="entry name" value="Cro/C1-type_HTH"/>
</dbReference>
<dbReference type="InterPro" id="IPR001867">
    <property type="entry name" value="OmpR/PhoB-type_DNA-bd"/>
</dbReference>
<protein>
    <submittedName>
        <fullName evidence="7">Tetratricopeptide repeat protein</fullName>
    </submittedName>
</protein>
<dbReference type="Gene3D" id="1.10.10.10">
    <property type="entry name" value="Winged helix-like DNA-binding domain superfamily/Winged helix DNA-binding domain"/>
    <property type="match status" value="1"/>
</dbReference>
<dbReference type="Gene3D" id="1.25.40.10">
    <property type="entry name" value="Tetratricopeptide repeat domain"/>
    <property type="match status" value="3"/>
</dbReference>
<dbReference type="InterPro" id="IPR005158">
    <property type="entry name" value="BTAD"/>
</dbReference>
<dbReference type="Pfam" id="PF03704">
    <property type="entry name" value="BTAD"/>
    <property type="match status" value="1"/>
</dbReference>
<comment type="similarity">
    <text evidence="1">Belongs to the AfsR/DnrI/RedD regulatory family.</text>
</comment>
<name>A0ABX1FG27_9PSEU</name>
<evidence type="ECO:0000256" key="3">
    <source>
        <dbReference type="PROSITE-ProRule" id="PRU00339"/>
    </source>
</evidence>
<feature type="domain" description="OmpR/PhoB-type" evidence="6">
    <location>
        <begin position="56"/>
        <end position="153"/>
    </location>
</feature>
<dbReference type="InterPro" id="IPR036388">
    <property type="entry name" value="WH-like_DNA-bd_sf"/>
</dbReference>
<dbReference type="EMBL" id="VSRL01000039">
    <property type="protein sequence ID" value="NKE57827.1"/>
    <property type="molecule type" value="Genomic_DNA"/>
</dbReference>
<evidence type="ECO:0000259" key="6">
    <source>
        <dbReference type="PROSITE" id="PS51755"/>
    </source>
</evidence>
<proteinExistence type="inferred from homology"/>
<dbReference type="InterPro" id="IPR019734">
    <property type="entry name" value="TPR_rpt"/>
</dbReference>
<dbReference type="Pfam" id="PF13560">
    <property type="entry name" value="HTH_31"/>
    <property type="match status" value="1"/>
</dbReference>
<evidence type="ECO:0000256" key="1">
    <source>
        <dbReference type="ARBA" id="ARBA00005820"/>
    </source>
</evidence>